<dbReference type="InterPro" id="IPR043128">
    <property type="entry name" value="Rev_trsase/Diguanyl_cyclase"/>
</dbReference>
<dbReference type="Pfam" id="PF00072">
    <property type="entry name" value="Response_reg"/>
    <property type="match status" value="1"/>
</dbReference>
<dbReference type="GO" id="GO:0003677">
    <property type="term" value="F:DNA binding"/>
    <property type="evidence" value="ECO:0007669"/>
    <property type="project" value="UniProtKB-KW"/>
</dbReference>
<evidence type="ECO:0000256" key="3">
    <source>
        <dbReference type="ARBA" id="ARBA00023015"/>
    </source>
</evidence>
<keyword evidence="3" id="KW-0805">Transcription regulation</keyword>
<dbReference type="Gene3D" id="3.20.20.450">
    <property type="entry name" value="EAL domain"/>
    <property type="match status" value="1"/>
</dbReference>
<evidence type="ECO:0000313" key="10">
    <source>
        <dbReference type="EMBL" id="TCW34052.1"/>
    </source>
</evidence>
<dbReference type="Gene3D" id="3.30.70.270">
    <property type="match status" value="1"/>
</dbReference>
<dbReference type="SUPFAM" id="SSF52172">
    <property type="entry name" value="CheY-like"/>
    <property type="match status" value="1"/>
</dbReference>
<dbReference type="InterPro" id="IPR013655">
    <property type="entry name" value="PAS_fold_3"/>
</dbReference>
<keyword evidence="2" id="KW-0902">Two-component regulatory system</keyword>
<keyword evidence="1 6" id="KW-0597">Phosphoprotein</keyword>
<comment type="caution">
    <text evidence="10">The sequence shown here is derived from an EMBL/GenBank/DDBJ whole genome shotgun (WGS) entry which is preliminary data.</text>
</comment>
<keyword evidence="4" id="KW-0238">DNA-binding</keyword>
<evidence type="ECO:0000259" key="8">
    <source>
        <dbReference type="PROSITE" id="PS50883"/>
    </source>
</evidence>
<evidence type="ECO:0000256" key="1">
    <source>
        <dbReference type="ARBA" id="ARBA00022553"/>
    </source>
</evidence>
<dbReference type="SMART" id="SM00267">
    <property type="entry name" value="GGDEF"/>
    <property type="match status" value="1"/>
</dbReference>
<evidence type="ECO:0000256" key="4">
    <source>
        <dbReference type="ARBA" id="ARBA00023125"/>
    </source>
</evidence>
<dbReference type="Pfam" id="PF00563">
    <property type="entry name" value="EAL"/>
    <property type="match status" value="1"/>
</dbReference>
<dbReference type="Gene3D" id="3.40.50.2300">
    <property type="match status" value="1"/>
</dbReference>
<dbReference type="PROSITE" id="PS50883">
    <property type="entry name" value="EAL"/>
    <property type="match status" value="1"/>
</dbReference>
<dbReference type="CDD" id="cd01949">
    <property type="entry name" value="GGDEF"/>
    <property type="match status" value="1"/>
</dbReference>
<dbReference type="CDD" id="cd00130">
    <property type="entry name" value="PAS"/>
    <property type="match status" value="1"/>
</dbReference>
<dbReference type="SMART" id="SM00448">
    <property type="entry name" value="REC"/>
    <property type="match status" value="1"/>
</dbReference>
<dbReference type="InterPro" id="IPR011006">
    <property type="entry name" value="CheY-like_superfamily"/>
</dbReference>
<dbReference type="InterPro" id="IPR000014">
    <property type="entry name" value="PAS"/>
</dbReference>
<dbReference type="PANTHER" id="PTHR44757:SF2">
    <property type="entry name" value="BIOFILM ARCHITECTURE MAINTENANCE PROTEIN MBAA"/>
    <property type="match status" value="1"/>
</dbReference>
<gene>
    <name evidence="10" type="ORF">EDC29_11335</name>
</gene>
<sequence length="697" mass="76086">MGTQGADTQGTGALGRVLVVDDDAPTRGLICGALRRQGFAVEAAADGAQALECFARIQPDLVLLDVCMPGMDGLEVCRRIRALEVEIATPVIMVTGADEVETIEAALEAGATDFMVKPINWSLLSQRVRYALHAGALNLQVRRNRQHERVARGIARLTFWQWSLEDDALSWSDDAAVLLGVDAGALERVSSVLALVHPADRPRLERMMQVARVGKGSFEIEFRLCGDNGERLLRVVGEHSEHDAERVLGVLQDVTEMRRTEDLVDYLSLHDELTGLANRRLFLRQIEQALRRAVVTGSVLLVGWIDVVEFHRHNDALGEPAGDLLLGSLAQRLEQSGGSSELAARLGGDEFGVLLCGADLPRLQARFARLLHALGRPYPIDGRELVLTLSGGFCCHPGHGDDAKQLLALAEQAQRLARLRGTLSEEAPSAPRLRQGLAEALELEQALHGALEREEFHLHYQPQLDLESGQIVAVEALLRWRHPRWGDLSPARFVPLLESLGLIRPVGAWVLEQACRQCVAWEGTGLGVAVNLSARQFLDPGLFTLIERVLGDTGVDPGRIELEITERLAMQEPEAAVELLGRCRALGLKVAIDDFGIGYSSLEYLQHFPLDVLKIDRAFVATVTRGRRARAIVRAVTVMGQSLGLTVIAEGIETQRQCDFVEALGVDQVQGYLIGRPMAPPSLEALLRAFVPPGGAL</sequence>
<keyword evidence="5" id="KW-0804">Transcription</keyword>
<dbReference type="CDD" id="cd17574">
    <property type="entry name" value="REC_OmpR"/>
    <property type="match status" value="1"/>
</dbReference>
<dbReference type="InterPro" id="IPR000160">
    <property type="entry name" value="GGDEF_dom"/>
</dbReference>
<dbReference type="InterPro" id="IPR001633">
    <property type="entry name" value="EAL_dom"/>
</dbReference>
<dbReference type="SUPFAM" id="SSF141868">
    <property type="entry name" value="EAL domain-like"/>
    <property type="match status" value="1"/>
</dbReference>
<accession>A0A4R4A5L6</accession>
<feature type="domain" description="GGDEF" evidence="9">
    <location>
        <begin position="298"/>
        <end position="430"/>
    </location>
</feature>
<dbReference type="RefSeq" id="WP_123142560.1">
    <property type="nucleotide sequence ID" value="NZ_NRRH01000024.1"/>
</dbReference>
<dbReference type="Pfam" id="PF00990">
    <property type="entry name" value="GGDEF"/>
    <property type="match status" value="1"/>
</dbReference>
<dbReference type="SMART" id="SM00052">
    <property type="entry name" value="EAL"/>
    <property type="match status" value="1"/>
</dbReference>
<feature type="domain" description="EAL" evidence="8">
    <location>
        <begin position="440"/>
        <end position="691"/>
    </location>
</feature>
<dbReference type="PROSITE" id="PS50110">
    <property type="entry name" value="RESPONSE_REGULATORY"/>
    <property type="match status" value="1"/>
</dbReference>
<reference evidence="10 11" key="1">
    <citation type="submission" date="2019-03" db="EMBL/GenBank/DDBJ databases">
        <title>Genomic Encyclopedia of Type Strains, Phase IV (KMG-IV): sequencing the most valuable type-strain genomes for metagenomic binning, comparative biology and taxonomic classification.</title>
        <authorList>
            <person name="Goeker M."/>
        </authorList>
    </citation>
    <scope>NUCLEOTIDE SEQUENCE [LARGE SCALE GENOMIC DNA]</scope>
    <source>
        <strain evidence="10 11">DSM 203</strain>
    </source>
</reference>
<organism evidence="10 11">
    <name type="scientific">Marichromatium gracile</name>
    <name type="common">Chromatium gracile</name>
    <dbReference type="NCBI Taxonomy" id="1048"/>
    <lineage>
        <taxon>Bacteria</taxon>
        <taxon>Pseudomonadati</taxon>
        <taxon>Pseudomonadota</taxon>
        <taxon>Gammaproteobacteria</taxon>
        <taxon>Chromatiales</taxon>
        <taxon>Chromatiaceae</taxon>
        <taxon>Marichromatium</taxon>
    </lineage>
</organism>
<dbReference type="GO" id="GO:0000160">
    <property type="term" value="P:phosphorelay signal transduction system"/>
    <property type="evidence" value="ECO:0007669"/>
    <property type="project" value="UniProtKB-KW"/>
</dbReference>
<dbReference type="SUPFAM" id="SSF55785">
    <property type="entry name" value="PYP-like sensor domain (PAS domain)"/>
    <property type="match status" value="1"/>
</dbReference>
<dbReference type="InterPro" id="IPR029787">
    <property type="entry name" value="Nucleotide_cyclase"/>
</dbReference>
<evidence type="ECO:0000256" key="5">
    <source>
        <dbReference type="ARBA" id="ARBA00023163"/>
    </source>
</evidence>
<dbReference type="InterPro" id="IPR035919">
    <property type="entry name" value="EAL_sf"/>
</dbReference>
<dbReference type="NCBIfam" id="TIGR00254">
    <property type="entry name" value="GGDEF"/>
    <property type="match status" value="1"/>
</dbReference>
<evidence type="ECO:0000256" key="6">
    <source>
        <dbReference type="PROSITE-ProRule" id="PRU00169"/>
    </source>
</evidence>
<dbReference type="AlphaFoldDB" id="A0A4R4A5L6"/>
<evidence type="ECO:0000259" key="9">
    <source>
        <dbReference type="PROSITE" id="PS50887"/>
    </source>
</evidence>
<dbReference type="PROSITE" id="PS50887">
    <property type="entry name" value="GGDEF"/>
    <property type="match status" value="1"/>
</dbReference>
<dbReference type="InterPro" id="IPR001789">
    <property type="entry name" value="Sig_transdc_resp-reg_receiver"/>
</dbReference>
<evidence type="ECO:0000313" key="11">
    <source>
        <dbReference type="Proteomes" id="UP000295247"/>
    </source>
</evidence>
<evidence type="ECO:0000259" key="7">
    <source>
        <dbReference type="PROSITE" id="PS50110"/>
    </source>
</evidence>
<dbReference type="CDD" id="cd01948">
    <property type="entry name" value="EAL"/>
    <property type="match status" value="1"/>
</dbReference>
<protein>
    <submittedName>
        <fullName evidence="10">Diguanylate cyclase (GGDEF)-like protein</fullName>
    </submittedName>
</protein>
<dbReference type="Pfam" id="PF08447">
    <property type="entry name" value="PAS_3"/>
    <property type="match status" value="1"/>
</dbReference>
<dbReference type="Gene3D" id="3.30.450.20">
    <property type="entry name" value="PAS domain"/>
    <property type="match status" value="1"/>
</dbReference>
<dbReference type="InterPro" id="IPR052155">
    <property type="entry name" value="Biofilm_reg_signaling"/>
</dbReference>
<dbReference type="EMBL" id="SMDC01000013">
    <property type="protein sequence ID" value="TCW34052.1"/>
    <property type="molecule type" value="Genomic_DNA"/>
</dbReference>
<dbReference type="InterPro" id="IPR035965">
    <property type="entry name" value="PAS-like_dom_sf"/>
</dbReference>
<evidence type="ECO:0000256" key="2">
    <source>
        <dbReference type="ARBA" id="ARBA00023012"/>
    </source>
</evidence>
<proteinExistence type="predicted"/>
<dbReference type="SUPFAM" id="SSF55073">
    <property type="entry name" value="Nucleotide cyclase"/>
    <property type="match status" value="1"/>
</dbReference>
<dbReference type="PANTHER" id="PTHR44757">
    <property type="entry name" value="DIGUANYLATE CYCLASE DGCP"/>
    <property type="match status" value="1"/>
</dbReference>
<dbReference type="FunFam" id="3.40.50.2300:FF:000001">
    <property type="entry name" value="DNA-binding response regulator PhoB"/>
    <property type="match status" value="1"/>
</dbReference>
<name>A0A4R4A5L6_MARGR</name>
<feature type="modified residue" description="4-aspartylphosphate" evidence="6">
    <location>
        <position position="65"/>
    </location>
</feature>
<feature type="domain" description="Response regulatory" evidence="7">
    <location>
        <begin position="16"/>
        <end position="132"/>
    </location>
</feature>
<dbReference type="Proteomes" id="UP000295247">
    <property type="component" value="Unassembled WGS sequence"/>
</dbReference>